<organism evidence="1 2">
    <name type="scientific">Prevotella intermedia</name>
    <dbReference type="NCBI Taxonomy" id="28131"/>
    <lineage>
        <taxon>Bacteria</taxon>
        <taxon>Pseudomonadati</taxon>
        <taxon>Bacteroidota</taxon>
        <taxon>Bacteroidia</taxon>
        <taxon>Bacteroidales</taxon>
        <taxon>Prevotellaceae</taxon>
        <taxon>Prevotella</taxon>
    </lineage>
</organism>
<accession>A0A2M8TJX3</accession>
<protein>
    <submittedName>
        <fullName evidence="1">Uncharacterized protein</fullName>
    </submittedName>
</protein>
<dbReference type="Proteomes" id="UP000231201">
    <property type="component" value="Unassembled WGS sequence"/>
</dbReference>
<dbReference type="AlphaFoldDB" id="A0A2M8TJX3"/>
<evidence type="ECO:0000313" key="1">
    <source>
        <dbReference type="EMBL" id="PJI24244.1"/>
    </source>
</evidence>
<dbReference type="EMBL" id="PENH01000002">
    <property type="protein sequence ID" value="PJI24244.1"/>
    <property type="molecule type" value="Genomic_DNA"/>
</dbReference>
<name>A0A2M8TJX3_PREIN</name>
<comment type="caution">
    <text evidence="1">The sequence shown here is derived from an EMBL/GenBank/DDBJ whole genome shotgun (WGS) entry which is preliminary data.</text>
</comment>
<sequence>MLHSSTEDVALTGGCKLAALGVRNVMNRTPTLSEMPFAVAFDVIKYLYKYRFNSPCVTHWLSATTLWRSKIYCFALQKRRFCKVKAAVLRCQTAAFGFIA</sequence>
<reference evidence="1 2" key="1">
    <citation type="submission" date="2017-11" db="EMBL/GenBank/DDBJ databases">
        <title>Genome sequencing of Prevotella intermedia KCOM 2833.</title>
        <authorList>
            <person name="Kook J.-K."/>
            <person name="Park S.-N."/>
            <person name="Lim Y.K."/>
        </authorList>
    </citation>
    <scope>NUCLEOTIDE SEQUENCE [LARGE SCALE GENOMIC DNA]</scope>
    <source>
        <strain evidence="1 2">KCOM 2833</strain>
    </source>
</reference>
<gene>
    <name evidence="1" type="ORF">CTM59_08920</name>
</gene>
<evidence type="ECO:0000313" key="2">
    <source>
        <dbReference type="Proteomes" id="UP000231201"/>
    </source>
</evidence>
<proteinExistence type="predicted"/>